<name>A0ABT7XME2_9NEIS</name>
<reference evidence="1" key="1">
    <citation type="submission" date="2023-06" db="EMBL/GenBank/DDBJ databases">
        <authorList>
            <person name="Zhang S."/>
        </authorList>
    </citation>
    <scope>NUCLEOTIDE SEQUENCE</scope>
    <source>
        <strain evidence="1">SG2303</strain>
    </source>
</reference>
<dbReference type="EMBL" id="JAUEDK010000011">
    <property type="protein sequence ID" value="MDN0074952.1"/>
    <property type="molecule type" value="Genomic_DNA"/>
</dbReference>
<dbReference type="Proteomes" id="UP001168540">
    <property type="component" value="Unassembled WGS sequence"/>
</dbReference>
<dbReference type="Pfam" id="PF08907">
    <property type="entry name" value="DUF1853"/>
    <property type="match status" value="1"/>
</dbReference>
<keyword evidence="2" id="KW-1185">Reference proteome</keyword>
<dbReference type="RefSeq" id="WP_289829541.1">
    <property type="nucleotide sequence ID" value="NZ_JAUEDK010000011.1"/>
</dbReference>
<proteinExistence type="predicted"/>
<evidence type="ECO:0000313" key="2">
    <source>
        <dbReference type="Proteomes" id="UP001168540"/>
    </source>
</evidence>
<sequence length="304" mass="34569">MNVALDALWWRLQHPQVRDLAALLVAPPPWLTGRELTLPQLLGEHGFRYLLALDARPEPLTGWLAKESVSRLGRYAERLLMFWFANAPHSELVSANLAVHDGKDTVGEYDFLVRLNGEPWHLELACKYYMMLGEGPDTLVGPSLRDAWRLKYHKLHHQLGLSGRAPGRAALPDGFAGARCASVLRGTLCYRDGPWLDEPLSPLQWHGWWRPLGEAWPVSRDDSRWVWLPRLRWLSPARVDEALVQRMEDLQAQLAGNDVPQLVAECEKRPDGHWHEIARGFVVPVGWPNPERLDALLRRASARG</sequence>
<gene>
    <name evidence="1" type="ORF">QU481_08595</name>
</gene>
<organism evidence="1 2">
    <name type="scientific">Crenobacter oryzisoli</name>
    <dbReference type="NCBI Taxonomy" id="3056844"/>
    <lineage>
        <taxon>Bacteria</taxon>
        <taxon>Pseudomonadati</taxon>
        <taxon>Pseudomonadota</taxon>
        <taxon>Betaproteobacteria</taxon>
        <taxon>Neisseriales</taxon>
        <taxon>Neisseriaceae</taxon>
        <taxon>Crenobacter</taxon>
    </lineage>
</organism>
<dbReference type="InterPro" id="IPR015003">
    <property type="entry name" value="DUF1853"/>
</dbReference>
<evidence type="ECO:0000313" key="1">
    <source>
        <dbReference type="EMBL" id="MDN0074952.1"/>
    </source>
</evidence>
<accession>A0ABT7XME2</accession>
<protein>
    <submittedName>
        <fullName evidence="1">DUF1853 family protein</fullName>
    </submittedName>
</protein>
<comment type="caution">
    <text evidence="1">The sequence shown here is derived from an EMBL/GenBank/DDBJ whole genome shotgun (WGS) entry which is preliminary data.</text>
</comment>